<dbReference type="GO" id="GO:0000981">
    <property type="term" value="F:DNA-binding transcription factor activity, RNA polymerase II-specific"/>
    <property type="evidence" value="ECO:0007669"/>
    <property type="project" value="TreeGrafter"/>
</dbReference>
<dbReference type="OrthoDB" id="6162476at2759"/>
<keyword evidence="4 5" id="KW-0539">Nucleus</keyword>
<feature type="domain" description="DM" evidence="7">
    <location>
        <begin position="35"/>
        <end position="82"/>
    </location>
</feature>
<evidence type="ECO:0000256" key="4">
    <source>
        <dbReference type="ARBA" id="ARBA00023242"/>
    </source>
</evidence>
<dbReference type="EMBL" id="UYSG01000258">
    <property type="protein sequence ID" value="VDL18869.1"/>
    <property type="molecule type" value="Genomic_DNA"/>
</dbReference>
<dbReference type="GO" id="GO:0007548">
    <property type="term" value="P:sex differentiation"/>
    <property type="evidence" value="ECO:0007669"/>
    <property type="project" value="TreeGrafter"/>
</dbReference>
<feature type="compositionally biased region" description="Basic and acidic residues" evidence="6">
    <location>
        <begin position="99"/>
        <end position="112"/>
    </location>
</feature>
<reference evidence="8 9" key="2">
    <citation type="submission" date="2018-11" db="EMBL/GenBank/DDBJ databases">
        <authorList>
            <consortium name="Pathogen Informatics"/>
        </authorList>
    </citation>
    <scope>NUCLEOTIDE SEQUENCE [LARGE SCALE GENOMIC DNA]</scope>
</reference>
<dbReference type="GO" id="GO:0046872">
    <property type="term" value="F:metal ion binding"/>
    <property type="evidence" value="ECO:0007669"/>
    <property type="project" value="UniProtKB-KW"/>
</dbReference>
<dbReference type="PROSITE" id="PS40000">
    <property type="entry name" value="DM_1"/>
    <property type="match status" value="1"/>
</dbReference>
<feature type="DNA-binding region" description="DM" evidence="5">
    <location>
        <begin position="35"/>
        <end position="82"/>
    </location>
</feature>
<feature type="compositionally biased region" description="Polar residues" evidence="6">
    <location>
        <begin position="345"/>
        <end position="354"/>
    </location>
</feature>
<dbReference type="InterPro" id="IPR001275">
    <property type="entry name" value="DM_DNA-bd"/>
</dbReference>
<evidence type="ECO:0000256" key="6">
    <source>
        <dbReference type="SAM" id="MobiDB-lite"/>
    </source>
</evidence>
<dbReference type="PANTHER" id="PTHR12322">
    <property type="entry name" value="DOUBLESEX AND MAB-3 RELATED TRANSCRIPTION FACTOR DMRT"/>
    <property type="match status" value="1"/>
</dbReference>
<evidence type="ECO:0000313" key="9">
    <source>
        <dbReference type="Proteomes" id="UP000274504"/>
    </source>
</evidence>
<feature type="domain" description="DM" evidence="7">
    <location>
        <begin position="119"/>
        <end position="163"/>
    </location>
</feature>
<comment type="subcellular location">
    <subcellularLocation>
        <location evidence="5">Nucleus</location>
    </subcellularLocation>
</comment>
<organism evidence="10">
    <name type="scientific">Hymenolepis diminuta</name>
    <name type="common">Rat tapeworm</name>
    <dbReference type="NCBI Taxonomy" id="6216"/>
    <lineage>
        <taxon>Eukaryota</taxon>
        <taxon>Metazoa</taxon>
        <taxon>Spiralia</taxon>
        <taxon>Lophotrochozoa</taxon>
        <taxon>Platyhelminthes</taxon>
        <taxon>Cestoda</taxon>
        <taxon>Eucestoda</taxon>
        <taxon>Cyclophyllidea</taxon>
        <taxon>Hymenolepididae</taxon>
        <taxon>Hymenolepis</taxon>
    </lineage>
</organism>
<evidence type="ECO:0000259" key="7">
    <source>
        <dbReference type="PROSITE" id="PS50809"/>
    </source>
</evidence>
<dbReference type="GO" id="GO:0000978">
    <property type="term" value="F:RNA polymerase II cis-regulatory region sequence-specific DNA binding"/>
    <property type="evidence" value="ECO:0007669"/>
    <property type="project" value="TreeGrafter"/>
</dbReference>
<evidence type="ECO:0000256" key="3">
    <source>
        <dbReference type="ARBA" id="ARBA00023125"/>
    </source>
</evidence>
<dbReference type="Gene3D" id="4.10.1040.10">
    <property type="entry name" value="DM DNA-binding domain"/>
    <property type="match status" value="2"/>
</dbReference>
<keyword evidence="2 5" id="KW-0862">Zinc</keyword>
<feature type="compositionally biased region" description="Basic and acidic residues" evidence="6">
    <location>
        <begin position="355"/>
        <end position="364"/>
    </location>
</feature>
<dbReference type="GO" id="GO:0005634">
    <property type="term" value="C:nucleus"/>
    <property type="evidence" value="ECO:0007669"/>
    <property type="project" value="UniProtKB-SubCell"/>
</dbReference>
<feature type="region of interest" description="Disordered" evidence="6">
    <location>
        <begin position="1"/>
        <end position="28"/>
    </location>
</feature>
<dbReference type="WBParaSite" id="HDID_0000140701-mRNA-1">
    <property type="protein sequence ID" value="HDID_0000140701-mRNA-1"/>
    <property type="gene ID" value="HDID_0000140701"/>
</dbReference>
<feature type="region of interest" description="Disordered" evidence="6">
    <location>
        <begin position="345"/>
        <end position="364"/>
    </location>
</feature>
<feature type="region of interest" description="Disordered" evidence="6">
    <location>
        <begin position="89"/>
        <end position="112"/>
    </location>
</feature>
<dbReference type="Proteomes" id="UP000274504">
    <property type="component" value="Unassembled WGS sequence"/>
</dbReference>
<dbReference type="InterPro" id="IPR026607">
    <property type="entry name" value="DMRT"/>
</dbReference>
<dbReference type="PROSITE" id="PS50809">
    <property type="entry name" value="DM_2"/>
    <property type="match status" value="2"/>
</dbReference>
<dbReference type="STRING" id="6216.A0A0R3SAL8"/>
<dbReference type="SUPFAM" id="SSF82927">
    <property type="entry name" value="Cysteine-rich DNA binding domain, (DM domain)"/>
    <property type="match status" value="2"/>
</dbReference>
<dbReference type="Pfam" id="PF00751">
    <property type="entry name" value="DM"/>
    <property type="match status" value="2"/>
</dbReference>
<protein>
    <submittedName>
        <fullName evidence="10">DM domain-containing protein</fullName>
    </submittedName>
</protein>
<feature type="DNA-binding region" description="DM" evidence="5">
    <location>
        <begin position="119"/>
        <end position="163"/>
    </location>
</feature>
<evidence type="ECO:0000256" key="1">
    <source>
        <dbReference type="ARBA" id="ARBA00022723"/>
    </source>
</evidence>
<feature type="compositionally biased region" description="Polar residues" evidence="6">
    <location>
        <begin position="8"/>
        <end position="19"/>
    </location>
</feature>
<dbReference type="SMART" id="SM00301">
    <property type="entry name" value="DM"/>
    <property type="match status" value="2"/>
</dbReference>
<proteinExistence type="predicted"/>
<dbReference type="PANTHER" id="PTHR12322:SF53">
    <property type="entry name" value="DOUBLESEX-MAB RELATED 11E"/>
    <property type="match status" value="1"/>
</dbReference>
<keyword evidence="3 5" id="KW-0238">DNA-binding</keyword>
<dbReference type="InterPro" id="IPR036407">
    <property type="entry name" value="DM_DNA-bd_sf"/>
</dbReference>
<name>A0A0R3SAL8_HYMDI</name>
<evidence type="ECO:0000313" key="8">
    <source>
        <dbReference type="EMBL" id="VDL18869.1"/>
    </source>
</evidence>
<accession>A0A0R3SAL8</accession>
<reference evidence="10" key="1">
    <citation type="submission" date="2017-02" db="UniProtKB">
        <authorList>
            <consortium name="WormBaseParasite"/>
        </authorList>
    </citation>
    <scope>IDENTIFICATION</scope>
</reference>
<dbReference type="AlphaFoldDB" id="A0A0R3SAL8"/>
<sequence length="364" mass="40998">MELLGTRTVKSSANPISPKSETEMKPQKCDENGASAMCRAHGRLIAVRQHKRNCPYKHCSCSVCSLVNYGRHIVARQIALYRDQKNHHIDESGNLGRGTRGDKSRGSDKIDIEDEGPHCRRCRNHGKTNPWKGHKKVCPFYYCICQQCILITLRKSNEKNLRKFSFKFSVLGEVVQESYKEMGLKTTKKQQTSENVNFPTQFYNKKTTKSAQEKQVLNQDYGLRWRNQEESGKESAENDAGFLQANIQQQNDFYDTRAHHAAAFAAAAAAAVAFQQENAVSSIDSALPLKEESHIDCGAQQMGQTGYPLQDNWIFGNEVKCALSPKDINPTQMEGFPGHNGFSTFWQSGPLQPTRSEEQMRAGK</sequence>
<gene>
    <name evidence="8" type="ORF">HDID_LOCUS1408</name>
</gene>
<evidence type="ECO:0000313" key="10">
    <source>
        <dbReference type="WBParaSite" id="HDID_0000140701-mRNA-1"/>
    </source>
</evidence>
<keyword evidence="1 5" id="KW-0479">Metal-binding</keyword>
<evidence type="ECO:0000256" key="5">
    <source>
        <dbReference type="PROSITE-ProRule" id="PRU00070"/>
    </source>
</evidence>
<evidence type="ECO:0000256" key="2">
    <source>
        <dbReference type="ARBA" id="ARBA00022833"/>
    </source>
</evidence>